<keyword evidence="7" id="KW-1185">Reference proteome</keyword>
<dbReference type="NCBIfam" id="TIGR02510">
    <property type="entry name" value="NrdE-prime"/>
    <property type="match status" value="1"/>
</dbReference>
<dbReference type="GO" id="GO:0004748">
    <property type="term" value="F:ribonucleoside-diphosphate reductase activity, thioredoxin disulfide as acceptor"/>
    <property type="evidence" value="ECO:0007669"/>
    <property type="project" value="UniProtKB-EC"/>
</dbReference>
<dbReference type="OrthoDB" id="9762933at2"/>
<feature type="domain" description="Ribonucleotide reductase large subunit C-terminal" evidence="5">
    <location>
        <begin position="204"/>
        <end position="372"/>
    </location>
</feature>
<evidence type="ECO:0000313" key="7">
    <source>
        <dbReference type="Proteomes" id="UP000245535"/>
    </source>
</evidence>
<protein>
    <recommendedName>
        <fullName evidence="3">Ribonucleoside-diphosphate reductase</fullName>
        <ecNumber evidence="3">1.17.4.1</ecNumber>
    </recommendedName>
</protein>
<dbReference type="Pfam" id="PF02867">
    <property type="entry name" value="Ribonuc_red_lgC"/>
    <property type="match status" value="3"/>
</dbReference>
<evidence type="ECO:0000313" key="6">
    <source>
        <dbReference type="EMBL" id="PWJ39214.1"/>
    </source>
</evidence>
<dbReference type="RefSeq" id="WP_109621039.1">
    <property type="nucleotide sequence ID" value="NZ_QGDO01000006.1"/>
</dbReference>
<evidence type="ECO:0000256" key="3">
    <source>
        <dbReference type="RuleBase" id="RU003410"/>
    </source>
</evidence>
<comment type="similarity">
    <text evidence="1 3">Belongs to the ribonucleoside diphosphate reductase large chain family.</text>
</comment>
<dbReference type="GO" id="GO:0005524">
    <property type="term" value="F:ATP binding"/>
    <property type="evidence" value="ECO:0007669"/>
    <property type="project" value="InterPro"/>
</dbReference>
<accession>A0A315Z6D0</accession>
<sequence length="550" mass="62624">MQQGYFDWLNEESLTMLERGYLLEGETVEDAVHRVVSSACKYLNKPEMYDEFYEMIAKGWVALSSPIWSNMGTERGLPIACFGSYVGDSMHRILETFAEVGMMTKVGGGTSAYWGDLRPRGAEIKHNGTSNGPVAFMKMFDTEMKIVSQGSTRRGSFAAYLPIDHPDVHEFLEIRDIGNDIQQISFGVTVKDAWMEEMIGGDTEKRKIWAKVLKSRKEKGYPYIMFEDTANKNTVDVYKDKGLKINQSNLCTEIMLPNNNEESFVCCLTGMNLAKFDEWKDKGAVRLVTFFLDAVISEFIEKAKDVPFLYRAVKFAERHRALGIGTLGWHSYLQQKMVPFDNMLATSHTRIVYKHIKEEAYKASAELSEIYGEPDELKGYGRRNTTLMAVAPNTSSSSILGQVSPGIEPFNSNYFTVGLAKGNFTRKNKELEKLLDEKGQNTDEVWVSIMRNEGSVQHLDFLTQDEKDVFKTFKEINQYELIRQAAIRQEYIDQGQSLNINIPPETLPKDINRLYIEAWKLGVKALYYQRSQSVSTRFMTLDPECLACDG</sequence>
<dbReference type="EC" id="1.17.4.1" evidence="3"/>
<proteinExistence type="inferred from homology"/>
<gene>
    <name evidence="6" type="ORF">BC781_106115</name>
</gene>
<dbReference type="GO" id="GO:0005971">
    <property type="term" value="C:ribonucleoside-diphosphate reductase complex"/>
    <property type="evidence" value="ECO:0007669"/>
    <property type="project" value="TreeGrafter"/>
</dbReference>
<dbReference type="Gene3D" id="3.20.70.20">
    <property type="match status" value="1"/>
</dbReference>
<dbReference type="SUPFAM" id="SSF51998">
    <property type="entry name" value="PFL-like glycyl radical enzymes"/>
    <property type="match status" value="1"/>
</dbReference>
<name>A0A315Z6D0_SEDFL</name>
<dbReference type="Proteomes" id="UP000245535">
    <property type="component" value="Unassembled WGS sequence"/>
</dbReference>
<feature type="domain" description="Ribonucleotide reductase large subunit N-terminal" evidence="4">
    <location>
        <begin position="10"/>
        <end position="76"/>
    </location>
</feature>
<dbReference type="InterPro" id="IPR039718">
    <property type="entry name" value="Rrm1"/>
</dbReference>
<dbReference type="InterPro" id="IPR013509">
    <property type="entry name" value="RNR_lsu_N"/>
</dbReference>
<comment type="catalytic activity">
    <reaction evidence="3">
        <text>a 2'-deoxyribonucleoside 5'-diphosphate + [thioredoxin]-disulfide + H2O = a ribonucleoside 5'-diphosphate + [thioredoxin]-dithiol</text>
        <dbReference type="Rhea" id="RHEA:23252"/>
        <dbReference type="Rhea" id="RHEA-COMP:10698"/>
        <dbReference type="Rhea" id="RHEA-COMP:10700"/>
        <dbReference type="ChEBI" id="CHEBI:15377"/>
        <dbReference type="ChEBI" id="CHEBI:29950"/>
        <dbReference type="ChEBI" id="CHEBI:50058"/>
        <dbReference type="ChEBI" id="CHEBI:57930"/>
        <dbReference type="ChEBI" id="CHEBI:73316"/>
        <dbReference type="EC" id="1.17.4.1"/>
    </reaction>
</comment>
<dbReference type="AlphaFoldDB" id="A0A315Z6D0"/>
<evidence type="ECO:0000259" key="4">
    <source>
        <dbReference type="Pfam" id="PF00317"/>
    </source>
</evidence>
<comment type="caution">
    <text evidence="6">The sequence shown here is derived from an EMBL/GenBank/DDBJ whole genome shotgun (WGS) entry which is preliminary data.</text>
</comment>
<keyword evidence="2 3" id="KW-0215">Deoxyribonucleotide synthesis</keyword>
<feature type="domain" description="Ribonucleotide reductase large subunit C-terminal" evidence="5">
    <location>
        <begin position="80"/>
        <end position="198"/>
    </location>
</feature>
<reference evidence="6 7" key="1">
    <citation type="submission" date="2018-03" db="EMBL/GenBank/DDBJ databases">
        <title>Genomic Encyclopedia of Archaeal and Bacterial Type Strains, Phase II (KMG-II): from individual species to whole genera.</title>
        <authorList>
            <person name="Goeker M."/>
        </authorList>
    </citation>
    <scope>NUCLEOTIDE SEQUENCE [LARGE SCALE GENOMIC DNA]</scope>
    <source>
        <strain evidence="6 7">DSM 28229</strain>
    </source>
</reference>
<dbReference type="InterPro" id="IPR000788">
    <property type="entry name" value="RNR_lg_C"/>
</dbReference>
<dbReference type="PRINTS" id="PR01183">
    <property type="entry name" value="RIBORDTASEM1"/>
</dbReference>
<evidence type="ECO:0000259" key="5">
    <source>
        <dbReference type="Pfam" id="PF02867"/>
    </source>
</evidence>
<dbReference type="PANTHER" id="PTHR11573:SF6">
    <property type="entry name" value="RIBONUCLEOSIDE-DIPHOSPHATE REDUCTASE LARGE SUBUNIT"/>
    <property type="match status" value="1"/>
</dbReference>
<evidence type="ECO:0000256" key="1">
    <source>
        <dbReference type="ARBA" id="ARBA00010406"/>
    </source>
</evidence>
<dbReference type="EMBL" id="QGDO01000006">
    <property type="protein sequence ID" value="PWJ39214.1"/>
    <property type="molecule type" value="Genomic_DNA"/>
</dbReference>
<evidence type="ECO:0000256" key="2">
    <source>
        <dbReference type="ARBA" id="ARBA00023116"/>
    </source>
</evidence>
<feature type="domain" description="Ribonucleotide reductase large subunit C-terminal" evidence="5">
    <location>
        <begin position="376"/>
        <end position="528"/>
    </location>
</feature>
<organism evidence="6 7">
    <name type="scientific">Sediminitomix flava</name>
    <dbReference type="NCBI Taxonomy" id="379075"/>
    <lineage>
        <taxon>Bacteria</taxon>
        <taxon>Pseudomonadati</taxon>
        <taxon>Bacteroidota</taxon>
        <taxon>Cytophagia</taxon>
        <taxon>Cytophagales</taxon>
        <taxon>Flammeovirgaceae</taxon>
        <taxon>Sediminitomix</taxon>
    </lineage>
</organism>
<dbReference type="InterPro" id="IPR013350">
    <property type="entry name" value="RNR_alpha"/>
</dbReference>
<dbReference type="GO" id="GO:0009263">
    <property type="term" value="P:deoxyribonucleotide biosynthetic process"/>
    <property type="evidence" value="ECO:0007669"/>
    <property type="project" value="UniProtKB-KW"/>
</dbReference>
<keyword evidence="3" id="KW-0560">Oxidoreductase</keyword>
<dbReference type="PANTHER" id="PTHR11573">
    <property type="entry name" value="RIBONUCLEOSIDE-DIPHOSPHATE REDUCTASE LARGE CHAIN"/>
    <property type="match status" value="1"/>
</dbReference>
<dbReference type="NCBIfam" id="NF006577">
    <property type="entry name" value="PRK09102.1"/>
    <property type="match status" value="1"/>
</dbReference>
<dbReference type="Pfam" id="PF00317">
    <property type="entry name" value="Ribonuc_red_lgN"/>
    <property type="match status" value="1"/>
</dbReference>
<comment type="function">
    <text evidence="3">Provides the precursors necessary for DNA synthesis. Catalyzes the biosynthesis of deoxyribonucleotides from the corresponding ribonucleotides.</text>
</comment>